<evidence type="ECO:0000313" key="2">
    <source>
        <dbReference type="Proteomes" id="UP001430953"/>
    </source>
</evidence>
<proteinExistence type="predicted"/>
<name>A0AAW2GXX8_9HYME</name>
<gene>
    <name evidence="1" type="ORF">PUN28_000053</name>
</gene>
<comment type="caution">
    <text evidence="1">The sequence shown here is derived from an EMBL/GenBank/DDBJ whole genome shotgun (WGS) entry which is preliminary data.</text>
</comment>
<dbReference type="AlphaFoldDB" id="A0AAW2GXX8"/>
<keyword evidence="2" id="KW-1185">Reference proteome</keyword>
<protein>
    <submittedName>
        <fullName evidence="1">Uncharacterized protein</fullName>
    </submittedName>
</protein>
<dbReference type="Proteomes" id="UP001430953">
    <property type="component" value="Unassembled WGS sequence"/>
</dbReference>
<accession>A0AAW2GXX8</accession>
<evidence type="ECO:0000313" key="1">
    <source>
        <dbReference type="EMBL" id="KAL0132018.1"/>
    </source>
</evidence>
<sequence length="166" mass="19953">MAWNNVVRIQRVISRKDGSERLEEQNKLGGKKRNRRLIIGAIDRLFLQGKFVSPRRDDKIYIFDRLIKASGDLARKCESRIEKKNERLPISFNFDVVLSKIYIQICSIRAVHLMYVLFIKVLKLQHYLQNIARTYSIIRIIPKYPRIIVYTKFIQRIDYREVERFH</sequence>
<organism evidence="1 2">
    <name type="scientific">Cardiocondyla obscurior</name>
    <dbReference type="NCBI Taxonomy" id="286306"/>
    <lineage>
        <taxon>Eukaryota</taxon>
        <taxon>Metazoa</taxon>
        <taxon>Ecdysozoa</taxon>
        <taxon>Arthropoda</taxon>
        <taxon>Hexapoda</taxon>
        <taxon>Insecta</taxon>
        <taxon>Pterygota</taxon>
        <taxon>Neoptera</taxon>
        <taxon>Endopterygota</taxon>
        <taxon>Hymenoptera</taxon>
        <taxon>Apocrita</taxon>
        <taxon>Aculeata</taxon>
        <taxon>Formicoidea</taxon>
        <taxon>Formicidae</taxon>
        <taxon>Myrmicinae</taxon>
        <taxon>Cardiocondyla</taxon>
    </lineage>
</organism>
<dbReference type="EMBL" id="JADYXP020000001">
    <property type="protein sequence ID" value="KAL0132018.1"/>
    <property type="molecule type" value="Genomic_DNA"/>
</dbReference>
<reference evidence="1 2" key="1">
    <citation type="submission" date="2023-03" db="EMBL/GenBank/DDBJ databases">
        <title>High recombination rates correlate with genetic variation in Cardiocondyla obscurior ants.</title>
        <authorList>
            <person name="Errbii M."/>
        </authorList>
    </citation>
    <scope>NUCLEOTIDE SEQUENCE [LARGE SCALE GENOMIC DNA]</scope>
    <source>
        <strain evidence="1">Alpha-2009</strain>
        <tissue evidence="1">Whole body</tissue>
    </source>
</reference>